<feature type="region of interest" description="Disordered" evidence="1">
    <location>
        <begin position="127"/>
        <end position="164"/>
    </location>
</feature>
<evidence type="ECO:0000313" key="2">
    <source>
        <dbReference type="EMBL" id="CAB4023209.1"/>
    </source>
</evidence>
<sequence length="164" mass="19147">MDFMSEFEEVFDNFFKGFPVMAFPLPNGTFLLSSTITKQVSKDILNDLYNDSLGESQRKGSEYCGRRGTIFPMDFMSEFEEVFDNFFKGFPVMAFPLPNEDEIPSLIKNEDVYNDSNSTLQERMLNDKTADKQNLRSTSQFPFSFDGSRRPFNRFNEHVTREDR</sequence>
<dbReference type="OrthoDB" id="5562606at2759"/>
<reference evidence="2" key="1">
    <citation type="submission" date="2020-04" db="EMBL/GenBank/DDBJ databases">
        <authorList>
            <person name="Alioto T."/>
            <person name="Alioto T."/>
            <person name="Gomez Garrido J."/>
        </authorList>
    </citation>
    <scope>NUCLEOTIDE SEQUENCE</scope>
    <source>
        <strain evidence="2">A484AB</strain>
    </source>
</reference>
<keyword evidence="3" id="KW-1185">Reference proteome</keyword>
<name>A0A6S7J2B9_PARCT</name>
<feature type="compositionally biased region" description="Basic and acidic residues" evidence="1">
    <location>
        <begin position="155"/>
        <end position="164"/>
    </location>
</feature>
<gene>
    <name evidence="2" type="ORF">PACLA_8A000496</name>
</gene>
<proteinExistence type="predicted"/>
<dbReference type="EMBL" id="CACRXK020012372">
    <property type="protein sequence ID" value="CAB4023209.1"/>
    <property type="molecule type" value="Genomic_DNA"/>
</dbReference>
<organism evidence="2 3">
    <name type="scientific">Paramuricea clavata</name>
    <name type="common">Red gorgonian</name>
    <name type="synonym">Violescent sea-whip</name>
    <dbReference type="NCBI Taxonomy" id="317549"/>
    <lineage>
        <taxon>Eukaryota</taxon>
        <taxon>Metazoa</taxon>
        <taxon>Cnidaria</taxon>
        <taxon>Anthozoa</taxon>
        <taxon>Octocorallia</taxon>
        <taxon>Malacalcyonacea</taxon>
        <taxon>Plexauridae</taxon>
        <taxon>Paramuricea</taxon>
    </lineage>
</organism>
<accession>A0A6S7J2B9</accession>
<feature type="non-terminal residue" evidence="2">
    <location>
        <position position="1"/>
    </location>
</feature>
<dbReference type="AlphaFoldDB" id="A0A6S7J2B9"/>
<dbReference type="Proteomes" id="UP001152795">
    <property type="component" value="Unassembled WGS sequence"/>
</dbReference>
<evidence type="ECO:0000313" key="3">
    <source>
        <dbReference type="Proteomes" id="UP001152795"/>
    </source>
</evidence>
<comment type="caution">
    <text evidence="2">The sequence shown here is derived from an EMBL/GenBank/DDBJ whole genome shotgun (WGS) entry which is preliminary data.</text>
</comment>
<protein>
    <submittedName>
        <fullName evidence="2">Uncharacterized protein</fullName>
    </submittedName>
</protein>
<evidence type="ECO:0000256" key="1">
    <source>
        <dbReference type="SAM" id="MobiDB-lite"/>
    </source>
</evidence>